<feature type="domain" description="DYW" evidence="2">
    <location>
        <begin position="114"/>
        <end position="153"/>
    </location>
</feature>
<dbReference type="EMBL" id="JAPFFI010000008">
    <property type="protein sequence ID" value="KAJ6386174.1"/>
    <property type="molecule type" value="Genomic_DNA"/>
</dbReference>
<dbReference type="Pfam" id="PF20431">
    <property type="entry name" value="E_motif"/>
    <property type="match status" value="1"/>
</dbReference>
<dbReference type="PANTHER" id="PTHR47926">
    <property type="entry name" value="PENTATRICOPEPTIDE REPEAT-CONTAINING PROTEIN"/>
    <property type="match status" value="1"/>
</dbReference>
<evidence type="ECO:0000256" key="1">
    <source>
        <dbReference type="ARBA" id="ARBA00006643"/>
    </source>
</evidence>
<evidence type="ECO:0000313" key="3">
    <source>
        <dbReference type="EMBL" id="KAJ6386174.1"/>
    </source>
</evidence>
<comment type="similarity">
    <text evidence="1">Belongs to the PPR family. PCMP-H subfamily.</text>
</comment>
<dbReference type="Pfam" id="PF14432">
    <property type="entry name" value="DYW_deaminase"/>
    <property type="match status" value="1"/>
</dbReference>
<comment type="caution">
    <text evidence="3">The sequence shown here is derived from an EMBL/GenBank/DDBJ whole genome shotgun (WGS) entry which is preliminary data.</text>
</comment>
<dbReference type="InterPro" id="IPR046848">
    <property type="entry name" value="E_motif"/>
</dbReference>
<dbReference type="Proteomes" id="UP001141253">
    <property type="component" value="Chromosome 9"/>
</dbReference>
<sequence length="160" mass="18114">MEIINGMPIPANANVWQTLLAASRAHRNLELGKLAADKLISLLPQNPVSYVLLSNTYASVRNWQERAKVRKLMGEKKVKKVAGYSWIEVKKKSYGLIKLMQRLEELSSRLKDAGYQPDTSYVLQNVDEEHKEAILAQHNERFAIAFGLIGTPPWNSSPNR</sequence>
<name>A0ABQ9BNV7_9ROSI</name>
<keyword evidence="4" id="KW-1185">Reference proteome</keyword>
<dbReference type="InterPro" id="IPR032867">
    <property type="entry name" value="DYW_dom"/>
</dbReference>
<evidence type="ECO:0000313" key="4">
    <source>
        <dbReference type="Proteomes" id="UP001141253"/>
    </source>
</evidence>
<dbReference type="PANTHER" id="PTHR47926:SF538">
    <property type="entry name" value="WHIM2 DOMAIN-CONTAINING PROTEIN"/>
    <property type="match status" value="1"/>
</dbReference>
<protein>
    <recommendedName>
        <fullName evidence="2">DYW domain-containing protein</fullName>
    </recommendedName>
</protein>
<reference evidence="3" key="2">
    <citation type="journal article" date="2023" name="Int. J. Mol. Sci.">
        <title>De Novo Assembly and Annotation of 11 Diverse Shrub Willow (Salix) Genomes Reveals Novel Gene Organization in Sex-Linked Regions.</title>
        <authorList>
            <person name="Hyden B."/>
            <person name="Feng K."/>
            <person name="Yates T.B."/>
            <person name="Jawdy S."/>
            <person name="Cereghino C."/>
            <person name="Smart L.B."/>
            <person name="Muchero W."/>
        </authorList>
    </citation>
    <scope>NUCLEOTIDE SEQUENCE</scope>
    <source>
        <tissue evidence="3">Shoot tip</tissue>
    </source>
</reference>
<organism evidence="3 4">
    <name type="scientific">Salix suchowensis</name>
    <dbReference type="NCBI Taxonomy" id="1278906"/>
    <lineage>
        <taxon>Eukaryota</taxon>
        <taxon>Viridiplantae</taxon>
        <taxon>Streptophyta</taxon>
        <taxon>Embryophyta</taxon>
        <taxon>Tracheophyta</taxon>
        <taxon>Spermatophyta</taxon>
        <taxon>Magnoliopsida</taxon>
        <taxon>eudicotyledons</taxon>
        <taxon>Gunneridae</taxon>
        <taxon>Pentapetalae</taxon>
        <taxon>rosids</taxon>
        <taxon>fabids</taxon>
        <taxon>Malpighiales</taxon>
        <taxon>Salicaceae</taxon>
        <taxon>Saliceae</taxon>
        <taxon>Salix</taxon>
    </lineage>
</organism>
<gene>
    <name evidence="3" type="ORF">OIU77_029190</name>
</gene>
<accession>A0ABQ9BNV7</accession>
<evidence type="ECO:0000259" key="2">
    <source>
        <dbReference type="Pfam" id="PF14432"/>
    </source>
</evidence>
<proteinExistence type="inferred from homology"/>
<dbReference type="InterPro" id="IPR046960">
    <property type="entry name" value="PPR_At4g14850-like_plant"/>
</dbReference>
<reference evidence="3" key="1">
    <citation type="submission" date="2022-10" db="EMBL/GenBank/DDBJ databases">
        <authorList>
            <person name="Hyden B.L."/>
            <person name="Feng K."/>
            <person name="Yates T."/>
            <person name="Jawdy S."/>
            <person name="Smart L.B."/>
            <person name="Muchero W."/>
        </authorList>
    </citation>
    <scope>NUCLEOTIDE SEQUENCE</scope>
    <source>
        <tissue evidence="3">Shoot tip</tissue>
    </source>
</reference>